<dbReference type="Pfam" id="PF01844">
    <property type="entry name" value="HNH"/>
    <property type="match status" value="1"/>
</dbReference>
<name>A0A0F9K8K1_9ZZZZ</name>
<organism evidence="2">
    <name type="scientific">marine sediment metagenome</name>
    <dbReference type="NCBI Taxonomy" id="412755"/>
    <lineage>
        <taxon>unclassified sequences</taxon>
        <taxon>metagenomes</taxon>
        <taxon>ecological metagenomes</taxon>
    </lineage>
</organism>
<evidence type="ECO:0000259" key="1">
    <source>
        <dbReference type="SMART" id="SM00507"/>
    </source>
</evidence>
<dbReference type="GO" id="GO:0004519">
    <property type="term" value="F:endonuclease activity"/>
    <property type="evidence" value="ECO:0007669"/>
    <property type="project" value="InterPro"/>
</dbReference>
<evidence type="ECO:0000313" key="2">
    <source>
        <dbReference type="EMBL" id="KKM78504.1"/>
    </source>
</evidence>
<dbReference type="AlphaFoldDB" id="A0A0F9K8K1"/>
<dbReference type="InterPro" id="IPR002711">
    <property type="entry name" value="HNH"/>
</dbReference>
<dbReference type="GO" id="GO:0003676">
    <property type="term" value="F:nucleic acid binding"/>
    <property type="evidence" value="ECO:0007669"/>
    <property type="project" value="InterPro"/>
</dbReference>
<dbReference type="EMBL" id="LAZR01008481">
    <property type="protein sequence ID" value="KKM78504.1"/>
    <property type="molecule type" value="Genomic_DNA"/>
</dbReference>
<dbReference type="Gene3D" id="1.10.30.50">
    <property type="match status" value="1"/>
</dbReference>
<reference evidence="2" key="1">
    <citation type="journal article" date="2015" name="Nature">
        <title>Complex archaea that bridge the gap between prokaryotes and eukaryotes.</title>
        <authorList>
            <person name="Spang A."/>
            <person name="Saw J.H."/>
            <person name="Jorgensen S.L."/>
            <person name="Zaremba-Niedzwiedzka K."/>
            <person name="Martijn J."/>
            <person name="Lind A.E."/>
            <person name="van Eijk R."/>
            <person name="Schleper C."/>
            <person name="Guy L."/>
            <person name="Ettema T.J."/>
        </authorList>
    </citation>
    <scope>NUCLEOTIDE SEQUENCE</scope>
</reference>
<dbReference type="CDD" id="cd00085">
    <property type="entry name" value="HNHc"/>
    <property type="match status" value="1"/>
</dbReference>
<proteinExistence type="predicted"/>
<accession>A0A0F9K8K1</accession>
<feature type="domain" description="HNH nuclease" evidence="1">
    <location>
        <begin position="11"/>
        <end position="61"/>
    </location>
</feature>
<dbReference type="SMART" id="SM00507">
    <property type="entry name" value="HNHc"/>
    <property type="match status" value="1"/>
</dbReference>
<sequence>MTIREKKELFKEMRKLFLNICVRCEGESKLIRVERDHIIPKYQGGDDEPTNWQPLCAKCNASKGPETIDWRIPFAIKHGIDIPYEWVNN</sequence>
<dbReference type="InterPro" id="IPR003615">
    <property type="entry name" value="HNH_nuc"/>
</dbReference>
<comment type="caution">
    <text evidence="2">The sequence shown here is derived from an EMBL/GenBank/DDBJ whole genome shotgun (WGS) entry which is preliminary data.</text>
</comment>
<dbReference type="GO" id="GO:0008270">
    <property type="term" value="F:zinc ion binding"/>
    <property type="evidence" value="ECO:0007669"/>
    <property type="project" value="InterPro"/>
</dbReference>
<gene>
    <name evidence="2" type="ORF">LCGC14_1359320</name>
</gene>
<protein>
    <recommendedName>
        <fullName evidence="1">HNH nuclease domain-containing protein</fullName>
    </recommendedName>
</protein>